<feature type="compositionally biased region" description="Basic and acidic residues" evidence="1">
    <location>
        <begin position="76"/>
        <end position="94"/>
    </location>
</feature>
<feature type="region of interest" description="Disordered" evidence="1">
    <location>
        <begin position="120"/>
        <end position="154"/>
    </location>
</feature>
<dbReference type="Gramene" id="KOM35306">
    <property type="protein sequence ID" value="KOM35306"/>
    <property type="gene ID" value="LR48_Vigan02g145600"/>
</dbReference>
<dbReference type="Proteomes" id="UP000053144">
    <property type="component" value="Chromosome 2"/>
</dbReference>
<dbReference type="EMBL" id="CM003372">
    <property type="protein sequence ID" value="KOM35306.1"/>
    <property type="molecule type" value="Genomic_DNA"/>
</dbReference>
<sequence length="154" mass="17120">MGLDKAWVSTKLFAVGRPTRSVSTSLPLGLDKSAVGLDKALRGRSSYAVDLDKPSARSRQVRSRSRQGLTRSTPHCTRDRQQEEKRRGEERSIKPQEKECFKTVAAGVFPVPVQQKHFGADCGDEEKLKTPNGNHKKYGGAEQQRFNKRVAGPD</sequence>
<proteinExistence type="predicted"/>
<accession>A0A0L9TXS2</accession>
<evidence type="ECO:0000313" key="3">
    <source>
        <dbReference type="Proteomes" id="UP000053144"/>
    </source>
</evidence>
<reference evidence="3" key="1">
    <citation type="journal article" date="2015" name="Proc. Natl. Acad. Sci. U.S.A.">
        <title>Genome sequencing of adzuki bean (Vigna angularis) provides insight into high starch and low fat accumulation and domestication.</title>
        <authorList>
            <person name="Yang K."/>
            <person name="Tian Z."/>
            <person name="Chen C."/>
            <person name="Luo L."/>
            <person name="Zhao B."/>
            <person name="Wang Z."/>
            <person name="Yu L."/>
            <person name="Li Y."/>
            <person name="Sun Y."/>
            <person name="Li W."/>
            <person name="Chen Y."/>
            <person name="Li Y."/>
            <person name="Zhang Y."/>
            <person name="Ai D."/>
            <person name="Zhao J."/>
            <person name="Shang C."/>
            <person name="Ma Y."/>
            <person name="Wu B."/>
            <person name="Wang M."/>
            <person name="Gao L."/>
            <person name="Sun D."/>
            <person name="Zhang P."/>
            <person name="Guo F."/>
            <person name="Wang W."/>
            <person name="Li Y."/>
            <person name="Wang J."/>
            <person name="Varshney R.K."/>
            <person name="Wang J."/>
            <person name="Ling H.Q."/>
            <person name="Wan P."/>
        </authorList>
    </citation>
    <scope>NUCLEOTIDE SEQUENCE</scope>
    <source>
        <strain evidence="3">cv. Jingnong 6</strain>
    </source>
</reference>
<evidence type="ECO:0000313" key="2">
    <source>
        <dbReference type="EMBL" id="KOM35306.1"/>
    </source>
</evidence>
<feature type="region of interest" description="Disordered" evidence="1">
    <location>
        <begin position="48"/>
        <end position="94"/>
    </location>
</feature>
<name>A0A0L9TXS2_PHAAN</name>
<dbReference type="AlphaFoldDB" id="A0A0L9TXS2"/>
<organism evidence="2 3">
    <name type="scientific">Phaseolus angularis</name>
    <name type="common">Azuki bean</name>
    <name type="synonym">Vigna angularis</name>
    <dbReference type="NCBI Taxonomy" id="3914"/>
    <lineage>
        <taxon>Eukaryota</taxon>
        <taxon>Viridiplantae</taxon>
        <taxon>Streptophyta</taxon>
        <taxon>Embryophyta</taxon>
        <taxon>Tracheophyta</taxon>
        <taxon>Spermatophyta</taxon>
        <taxon>Magnoliopsida</taxon>
        <taxon>eudicotyledons</taxon>
        <taxon>Gunneridae</taxon>
        <taxon>Pentapetalae</taxon>
        <taxon>rosids</taxon>
        <taxon>fabids</taxon>
        <taxon>Fabales</taxon>
        <taxon>Fabaceae</taxon>
        <taxon>Papilionoideae</taxon>
        <taxon>50 kb inversion clade</taxon>
        <taxon>NPAAA clade</taxon>
        <taxon>indigoferoid/millettioid clade</taxon>
        <taxon>Phaseoleae</taxon>
        <taxon>Vigna</taxon>
    </lineage>
</organism>
<protein>
    <submittedName>
        <fullName evidence="2">Uncharacterized protein</fullName>
    </submittedName>
</protein>
<gene>
    <name evidence="2" type="ORF">LR48_Vigan02g145600</name>
</gene>
<evidence type="ECO:0000256" key="1">
    <source>
        <dbReference type="SAM" id="MobiDB-lite"/>
    </source>
</evidence>